<dbReference type="PROSITE" id="PS00710">
    <property type="entry name" value="PGM_PMM"/>
    <property type="match status" value="1"/>
</dbReference>
<comment type="caution">
    <text evidence="9">The sequence shown here is derived from an EMBL/GenBank/DDBJ whole genome shotgun (WGS) entry which is preliminary data.</text>
</comment>
<keyword evidence="3" id="KW-0460">Magnesium</keyword>
<evidence type="ECO:0000259" key="7">
    <source>
        <dbReference type="Pfam" id="PF02879"/>
    </source>
</evidence>
<dbReference type="Pfam" id="PF02880">
    <property type="entry name" value="PGM_PMM_III"/>
    <property type="match status" value="1"/>
</dbReference>
<evidence type="ECO:0000259" key="5">
    <source>
        <dbReference type="Pfam" id="PF00408"/>
    </source>
</evidence>
<proteinExistence type="inferred from homology"/>
<feature type="domain" description="Alpha-D-phosphohexomutase alpha/beta/alpha" evidence="8">
    <location>
        <begin position="271"/>
        <end position="373"/>
    </location>
</feature>
<dbReference type="InterPro" id="IPR005846">
    <property type="entry name" value="A-D-PHexomutase_a/b/a-III"/>
</dbReference>
<keyword evidence="10" id="KW-1185">Reference proteome</keyword>
<evidence type="ECO:0000313" key="9">
    <source>
        <dbReference type="EMBL" id="MBW3097697.1"/>
    </source>
</evidence>
<name>A0ABS6WP01_9HYPH</name>
<dbReference type="InterPro" id="IPR005843">
    <property type="entry name" value="A-D-PHexomutase_C"/>
</dbReference>
<dbReference type="InterPro" id="IPR005844">
    <property type="entry name" value="A-D-PHexomutase_a/b/a-I"/>
</dbReference>
<dbReference type="InterPro" id="IPR050060">
    <property type="entry name" value="Phosphoglucosamine_mutase"/>
</dbReference>
<dbReference type="Pfam" id="PF00408">
    <property type="entry name" value="PGM_PMM_IV"/>
    <property type="match status" value="1"/>
</dbReference>
<dbReference type="Pfam" id="PF02879">
    <property type="entry name" value="PGM_PMM_II"/>
    <property type="match status" value="1"/>
</dbReference>
<feature type="compositionally biased region" description="Basic and acidic residues" evidence="4">
    <location>
        <begin position="131"/>
        <end position="140"/>
    </location>
</feature>
<comment type="similarity">
    <text evidence="3">Belongs to the phosphohexose mutase family.</text>
</comment>
<sequence length="473" mass="49943">MAAKFGTSGLRGLVEELADGTAAVHVAAFVDHLKSSGQVATGERIYIGQDLRASSAEIAAQCMAAAEDEGMQPVDCGALPTPALAAFAMARRAAAIMVTGSHIPADRNGIKLYRPDGEIDKADEAAVAQGVEKRDRDRMRAAPRHKPPHEEDAALDAFAARFVGFIPDGALRGRRIGIYQHSTVGRDLFARILAPSGAEIIPLGRSDIFVPVDTEAVSAKTRERIHDWTQHHGLDALISADGDADRPLLADETGTCIRGDALGLIGARLVEADCIVTPVTSNSGIEAKTAARVMRTRVGSPHVIAGIETARAEGAARIVGFEANGGVLLGTAVNTGATRMDALPTRDCVFPVLAALSAARLAGGTLSALVEELALPVAFSGRIEHFATEKGQRLVAELTSDAAARAEFLAPFGREEARDSTDGLRLTLAGNRILHLRPSGNAPELRIYTEAESQSAAESLFHEAEERVRAWVQ</sequence>
<dbReference type="InterPro" id="IPR005845">
    <property type="entry name" value="A-D-PHexomutase_a/b/a-II"/>
</dbReference>
<feature type="domain" description="Alpha-D-phosphohexomutase C-terminal" evidence="5">
    <location>
        <begin position="412"/>
        <end position="465"/>
    </location>
</feature>
<dbReference type="Proteomes" id="UP001430804">
    <property type="component" value="Unassembled WGS sequence"/>
</dbReference>
<evidence type="ECO:0000259" key="8">
    <source>
        <dbReference type="Pfam" id="PF02880"/>
    </source>
</evidence>
<keyword evidence="3" id="KW-0479">Metal-binding</keyword>
<dbReference type="InterPro" id="IPR016066">
    <property type="entry name" value="A-D-PHexomutase_CS"/>
</dbReference>
<feature type="domain" description="Alpha-D-phosphohexomutase alpha/beta/alpha" evidence="7">
    <location>
        <begin position="162"/>
        <end position="254"/>
    </location>
</feature>
<reference evidence="9" key="1">
    <citation type="submission" date="2021-07" db="EMBL/GenBank/DDBJ databases">
        <title>Pseudohoeflea marina sp. nov. a polyhydroxyalcanoate-producing bacterium.</title>
        <authorList>
            <person name="Zheng W."/>
            <person name="Yu S."/>
            <person name="Huang Y."/>
        </authorList>
    </citation>
    <scope>NUCLEOTIDE SEQUENCE</scope>
    <source>
        <strain evidence="9">DP4N28-3</strain>
    </source>
</reference>
<dbReference type="PANTHER" id="PTHR42946:SF1">
    <property type="entry name" value="PHOSPHOGLUCOMUTASE (ALPHA-D-GLUCOSE-1,6-BISPHOSPHATE-DEPENDENT)"/>
    <property type="match status" value="1"/>
</dbReference>
<dbReference type="EMBL" id="JAHWQX010000002">
    <property type="protein sequence ID" value="MBW3097697.1"/>
    <property type="molecule type" value="Genomic_DNA"/>
</dbReference>
<dbReference type="RefSeq" id="WP_219201579.1">
    <property type="nucleotide sequence ID" value="NZ_JAHWQX010000002.1"/>
</dbReference>
<feature type="region of interest" description="Disordered" evidence="4">
    <location>
        <begin position="128"/>
        <end position="150"/>
    </location>
</feature>
<accession>A0ABS6WP01</accession>
<comment type="cofactor">
    <cofactor evidence="1">
        <name>Mg(2+)</name>
        <dbReference type="ChEBI" id="CHEBI:18420"/>
    </cofactor>
</comment>
<protein>
    <submittedName>
        <fullName evidence="9">Phosphomannomutase</fullName>
    </submittedName>
</protein>
<gene>
    <name evidence="9" type="ORF">KY465_10430</name>
</gene>
<evidence type="ECO:0000256" key="3">
    <source>
        <dbReference type="RuleBase" id="RU004326"/>
    </source>
</evidence>
<evidence type="ECO:0000256" key="4">
    <source>
        <dbReference type="SAM" id="MobiDB-lite"/>
    </source>
</evidence>
<evidence type="ECO:0000259" key="6">
    <source>
        <dbReference type="Pfam" id="PF02878"/>
    </source>
</evidence>
<keyword evidence="2" id="KW-0597">Phosphoprotein</keyword>
<dbReference type="PANTHER" id="PTHR42946">
    <property type="entry name" value="PHOSPHOHEXOSE MUTASE"/>
    <property type="match status" value="1"/>
</dbReference>
<organism evidence="9 10">
    <name type="scientific">Pseudohoeflea coraliihabitans</name>
    <dbReference type="NCBI Taxonomy" id="2860393"/>
    <lineage>
        <taxon>Bacteria</taxon>
        <taxon>Pseudomonadati</taxon>
        <taxon>Pseudomonadota</taxon>
        <taxon>Alphaproteobacteria</taxon>
        <taxon>Hyphomicrobiales</taxon>
        <taxon>Rhizobiaceae</taxon>
        <taxon>Pseudohoeflea</taxon>
    </lineage>
</organism>
<evidence type="ECO:0000313" key="10">
    <source>
        <dbReference type="Proteomes" id="UP001430804"/>
    </source>
</evidence>
<feature type="domain" description="Alpha-D-phosphohexomutase alpha/beta/alpha" evidence="6">
    <location>
        <begin position="4"/>
        <end position="135"/>
    </location>
</feature>
<dbReference type="Pfam" id="PF02878">
    <property type="entry name" value="PGM_PMM_I"/>
    <property type="match status" value="1"/>
</dbReference>
<evidence type="ECO:0000256" key="1">
    <source>
        <dbReference type="ARBA" id="ARBA00001946"/>
    </source>
</evidence>
<evidence type="ECO:0000256" key="2">
    <source>
        <dbReference type="ARBA" id="ARBA00022553"/>
    </source>
</evidence>